<dbReference type="RefSeq" id="WP_212966680.1">
    <property type="nucleotide sequence ID" value="NZ_BORB01000024.1"/>
</dbReference>
<evidence type="ECO:0000313" key="1">
    <source>
        <dbReference type="EMBL" id="GIN58489.1"/>
    </source>
</evidence>
<protein>
    <recommendedName>
        <fullName evidence="3">HNH homing endonuclease</fullName>
    </recommendedName>
</protein>
<reference evidence="1 2" key="1">
    <citation type="submission" date="2021-03" db="EMBL/GenBank/DDBJ databases">
        <title>Antimicrobial resistance genes in bacteria isolated from Japanese honey, and their potential for conferring macrolide and lincosamide resistance in the American foulbrood pathogen Paenibacillus larvae.</title>
        <authorList>
            <person name="Okamoto M."/>
            <person name="Kumagai M."/>
            <person name="Kanamori H."/>
            <person name="Takamatsu D."/>
        </authorList>
    </citation>
    <scope>NUCLEOTIDE SEQUENCE [LARGE SCALE GENOMIC DNA]</scope>
    <source>
        <strain evidence="1 2">J8TS2</strain>
    </source>
</reference>
<proteinExistence type="predicted"/>
<dbReference type="EMBL" id="BORB01000024">
    <property type="protein sequence ID" value="GIN58489.1"/>
    <property type="molecule type" value="Genomic_DNA"/>
</dbReference>
<dbReference type="InterPro" id="IPR044925">
    <property type="entry name" value="His-Me_finger_sf"/>
</dbReference>
<keyword evidence="2" id="KW-1185">Reference proteome</keyword>
<dbReference type="Proteomes" id="UP000679950">
    <property type="component" value="Unassembled WGS sequence"/>
</dbReference>
<dbReference type="SUPFAM" id="SSF54060">
    <property type="entry name" value="His-Me finger endonucleases"/>
    <property type="match status" value="1"/>
</dbReference>
<dbReference type="Gene3D" id="3.90.75.20">
    <property type="match status" value="1"/>
</dbReference>
<sequence>MEDKLDFKEIRNEMTPIPGFKSSEYLAHCPTGRIYSLVSDKWLLQGAKGTGDGNKYLITTLKNEHGQIVRMYLHELIMSSYMAIKKADWRSIGLEVNHISKNTKDCSIKNLELVSSKGNKATKKHVINKNRLTYEGAREIRELFKERTGSKVAWYAEMAKRYGVAARSVQNVVLGATYKDIAA</sequence>
<evidence type="ECO:0000313" key="2">
    <source>
        <dbReference type="Proteomes" id="UP000679950"/>
    </source>
</evidence>
<evidence type="ECO:0008006" key="3">
    <source>
        <dbReference type="Google" id="ProtNLM"/>
    </source>
</evidence>
<name>A0ABQ4KKL0_9BACI</name>
<accession>A0ABQ4KKL0</accession>
<organism evidence="1 2">
    <name type="scientific">Lederbergia ruris</name>
    <dbReference type="NCBI Taxonomy" id="217495"/>
    <lineage>
        <taxon>Bacteria</taxon>
        <taxon>Bacillati</taxon>
        <taxon>Bacillota</taxon>
        <taxon>Bacilli</taxon>
        <taxon>Bacillales</taxon>
        <taxon>Bacillaceae</taxon>
        <taxon>Lederbergia</taxon>
    </lineage>
</organism>
<comment type="caution">
    <text evidence="1">The sequence shown here is derived from an EMBL/GenBank/DDBJ whole genome shotgun (WGS) entry which is preliminary data.</text>
</comment>
<gene>
    <name evidence="1" type="ORF">J8TS2_28080</name>
</gene>